<dbReference type="Proteomes" id="UP000179769">
    <property type="component" value="Unassembled WGS sequence"/>
</dbReference>
<proteinExistence type="predicted"/>
<dbReference type="AlphaFoldDB" id="A0A1S1PTY8"/>
<sequence>MVHSLVGLAHQVPQGAASRRERRDVPHHGQPDLVVDELLQDLTGQAAAELEELRCEPRDRDHRPRGPQIHRGADDVQSVLLDTDQRTLRRADEDGYGAHLFELVGYHPVGNREVLRHGFFLFS</sequence>
<gene>
    <name evidence="2" type="ORF">BBK14_05950</name>
</gene>
<feature type="region of interest" description="Disordered" evidence="1">
    <location>
        <begin position="51"/>
        <end position="74"/>
    </location>
</feature>
<organism evidence="2 3">
    <name type="scientific">Parafrankia soli</name>
    <dbReference type="NCBI Taxonomy" id="2599596"/>
    <lineage>
        <taxon>Bacteria</taxon>
        <taxon>Bacillati</taxon>
        <taxon>Actinomycetota</taxon>
        <taxon>Actinomycetes</taxon>
        <taxon>Frankiales</taxon>
        <taxon>Frankiaceae</taxon>
        <taxon>Parafrankia</taxon>
    </lineage>
</organism>
<comment type="caution">
    <text evidence="2">The sequence shown here is derived from an EMBL/GenBank/DDBJ whole genome shotgun (WGS) entry which is preliminary data.</text>
</comment>
<protein>
    <submittedName>
        <fullName evidence="2">Uncharacterized protein</fullName>
    </submittedName>
</protein>
<evidence type="ECO:0000313" key="3">
    <source>
        <dbReference type="Proteomes" id="UP000179769"/>
    </source>
</evidence>
<feature type="compositionally biased region" description="Basic and acidic residues" evidence="1">
    <location>
        <begin position="18"/>
        <end position="30"/>
    </location>
</feature>
<keyword evidence="3" id="KW-1185">Reference proteome</keyword>
<evidence type="ECO:0000256" key="1">
    <source>
        <dbReference type="SAM" id="MobiDB-lite"/>
    </source>
</evidence>
<feature type="compositionally biased region" description="Basic and acidic residues" evidence="1">
    <location>
        <begin position="51"/>
        <end position="64"/>
    </location>
</feature>
<dbReference type="EMBL" id="MAXA01000235">
    <property type="protein sequence ID" value="OHV24395.1"/>
    <property type="molecule type" value="Genomic_DNA"/>
</dbReference>
<accession>A0A1S1PTY8</accession>
<evidence type="ECO:0000313" key="2">
    <source>
        <dbReference type="EMBL" id="OHV24395.1"/>
    </source>
</evidence>
<reference evidence="3" key="1">
    <citation type="submission" date="2016-07" db="EMBL/GenBank/DDBJ databases">
        <title>Frankia sp. NRRL B-16219 Genome sequencing.</title>
        <authorList>
            <person name="Ghodhbane-Gtari F."/>
            <person name="Swanson E."/>
            <person name="Gueddou A."/>
            <person name="Louati M."/>
            <person name="Nouioui I."/>
            <person name="Hezbri K."/>
            <person name="Abebe-Akele F."/>
            <person name="Simpson S."/>
            <person name="Morris K."/>
            <person name="Thomas K."/>
            <person name="Gtari M."/>
            <person name="Tisa L.S."/>
        </authorList>
    </citation>
    <scope>NUCLEOTIDE SEQUENCE [LARGE SCALE GENOMIC DNA]</scope>
    <source>
        <strain evidence="3">NRRL B-16219</strain>
    </source>
</reference>
<name>A0A1S1PTY8_9ACTN</name>
<feature type="region of interest" description="Disordered" evidence="1">
    <location>
        <begin position="1"/>
        <end position="30"/>
    </location>
</feature>